<accession>B0D4N6</accession>
<dbReference type="Proteomes" id="UP000001194">
    <property type="component" value="Unassembled WGS sequence"/>
</dbReference>
<organism evidence="3">
    <name type="scientific">Laccaria bicolor (strain S238N-H82 / ATCC MYA-4686)</name>
    <name type="common">Bicoloured deceiver</name>
    <name type="synonym">Laccaria laccata var. bicolor</name>
    <dbReference type="NCBI Taxonomy" id="486041"/>
    <lineage>
        <taxon>Eukaryota</taxon>
        <taxon>Fungi</taxon>
        <taxon>Dikarya</taxon>
        <taxon>Basidiomycota</taxon>
        <taxon>Agaricomycotina</taxon>
        <taxon>Agaricomycetes</taxon>
        <taxon>Agaricomycetidae</taxon>
        <taxon>Agaricales</taxon>
        <taxon>Agaricineae</taxon>
        <taxon>Hydnangiaceae</taxon>
        <taxon>Laccaria</taxon>
    </lineage>
</organism>
<feature type="region of interest" description="Disordered" evidence="1">
    <location>
        <begin position="1"/>
        <end position="20"/>
    </location>
</feature>
<name>B0D4N6_LACBS</name>
<dbReference type="AlphaFoldDB" id="B0D4N6"/>
<dbReference type="EMBL" id="DS547097">
    <property type="protein sequence ID" value="EDR10375.1"/>
    <property type="molecule type" value="Genomic_DNA"/>
</dbReference>
<proteinExistence type="predicted"/>
<dbReference type="GeneID" id="6074723"/>
<evidence type="ECO:0000313" key="2">
    <source>
        <dbReference type="EMBL" id="EDR10375.1"/>
    </source>
</evidence>
<keyword evidence="3" id="KW-1185">Reference proteome</keyword>
<evidence type="ECO:0000256" key="1">
    <source>
        <dbReference type="SAM" id="MobiDB-lite"/>
    </source>
</evidence>
<sequence>MTMSNDTQSANATCATNETEPNINPDLLPILNYVAEILNAGNDIDPSPNQAALMQKIVGLLEAKKTLSHAPGSLIMRCKAVLSPIRRVPTEIWSMIFLMVLIADEDEVHEDFFVEARKDEAPLNVAGVCQRWRAIALSTPALWRSLEITRTADLRSSYPHPELAILWVARSAPHPISFSLDTKADGLFTWRDLEDFHEPKRNFPLVQLLVVELLMCMPRWKTVRLALPFLNGHDFPIPETGTPLLESLKVTRRANQSWTRIDQFIHRIWANAPRLRRFNMNDETECGRGDKTLMPLPSGLTELRLEYDL</sequence>
<dbReference type="InParanoid" id="B0D4N6"/>
<evidence type="ECO:0000313" key="3">
    <source>
        <dbReference type="Proteomes" id="UP000001194"/>
    </source>
</evidence>
<dbReference type="OrthoDB" id="3061285at2759"/>
<gene>
    <name evidence="2" type="ORF">LACBIDRAFT_325358</name>
</gene>
<protein>
    <submittedName>
        <fullName evidence="2">Predicted protein</fullName>
    </submittedName>
</protein>
<dbReference type="KEGG" id="lbc:LACBIDRAFT_325358"/>
<dbReference type="RefSeq" id="XP_001878825.1">
    <property type="nucleotide sequence ID" value="XM_001878790.1"/>
</dbReference>
<reference evidence="2 3" key="1">
    <citation type="journal article" date="2008" name="Nature">
        <title>The genome of Laccaria bicolor provides insights into mycorrhizal symbiosis.</title>
        <authorList>
            <person name="Martin F."/>
            <person name="Aerts A."/>
            <person name="Ahren D."/>
            <person name="Brun A."/>
            <person name="Danchin E.G.J."/>
            <person name="Duchaussoy F."/>
            <person name="Gibon J."/>
            <person name="Kohler A."/>
            <person name="Lindquist E."/>
            <person name="Pereda V."/>
            <person name="Salamov A."/>
            <person name="Shapiro H.J."/>
            <person name="Wuyts J."/>
            <person name="Blaudez D."/>
            <person name="Buee M."/>
            <person name="Brokstein P."/>
            <person name="Canbaeck B."/>
            <person name="Cohen D."/>
            <person name="Courty P.E."/>
            <person name="Coutinho P.M."/>
            <person name="Delaruelle C."/>
            <person name="Detter J.C."/>
            <person name="Deveau A."/>
            <person name="DiFazio S."/>
            <person name="Duplessis S."/>
            <person name="Fraissinet-Tachet L."/>
            <person name="Lucic E."/>
            <person name="Frey-Klett P."/>
            <person name="Fourrey C."/>
            <person name="Feussner I."/>
            <person name="Gay G."/>
            <person name="Grimwood J."/>
            <person name="Hoegger P.J."/>
            <person name="Jain P."/>
            <person name="Kilaru S."/>
            <person name="Labbe J."/>
            <person name="Lin Y.C."/>
            <person name="Legue V."/>
            <person name="Le Tacon F."/>
            <person name="Marmeisse R."/>
            <person name="Melayah D."/>
            <person name="Montanini B."/>
            <person name="Muratet M."/>
            <person name="Nehls U."/>
            <person name="Niculita-Hirzel H."/>
            <person name="Oudot-Le Secq M.P."/>
            <person name="Peter M."/>
            <person name="Quesneville H."/>
            <person name="Rajashekar B."/>
            <person name="Reich M."/>
            <person name="Rouhier N."/>
            <person name="Schmutz J."/>
            <person name="Yin T."/>
            <person name="Chalot M."/>
            <person name="Henrissat B."/>
            <person name="Kuees U."/>
            <person name="Lucas S."/>
            <person name="Van de Peer Y."/>
            <person name="Podila G.K."/>
            <person name="Polle A."/>
            <person name="Pukkila P.J."/>
            <person name="Richardson P.M."/>
            <person name="Rouze P."/>
            <person name="Sanders I.R."/>
            <person name="Stajich J.E."/>
            <person name="Tunlid A."/>
            <person name="Tuskan G."/>
            <person name="Grigoriev I.V."/>
        </authorList>
    </citation>
    <scope>NUCLEOTIDE SEQUENCE [LARGE SCALE GENOMIC DNA]</scope>
    <source>
        <strain evidence="3">S238N-H82 / ATCC MYA-4686</strain>
    </source>
</reference>
<dbReference type="Gene3D" id="1.20.1280.50">
    <property type="match status" value="1"/>
</dbReference>
<dbReference type="HOGENOM" id="CLU_901825_0_0_1"/>